<keyword evidence="2" id="KW-0808">Transferase</keyword>
<dbReference type="EMBL" id="DTMM01000230">
    <property type="protein sequence ID" value="HFT94354.1"/>
    <property type="molecule type" value="Genomic_DNA"/>
</dbReference>
<dbReference type="Pfam" id="PF01075">
    <property type="entry name" value="Glyco_transf_9"/>
    <property type="match status" value="1"/>
</dbReference>
<organism evidence="3">
    <name type="scientific">Leptospirillum ferriphilum</name>
    <dbReference type="NCBI Taxonomy" id="178606"/>
    <lineage>
        <taxon>Bacteria</taxon>
        <taxon>Pseudomonadati</taxon>
        <taxon>Nitrospirota</taxon>
        <taxon>Nitrospiria</taxon>
        <taxon>Nitrospirales</taxon>
        <taxon>Nitrospiraceae</taxon>
        <taxon>Leptospirillum</taxon>
    </lineage>
</organism>
<evidence type="ECO:0000256" key="1">
    <source>
        <dbReference type="ARBA" id="ARBA00022676"/>
    </source>
</evidence>
<dbReference type="GO" id="GO:0009244">
    <property type="term" value="P:lipopolysaccharide core region biosynthetic process"/>
    <property type="evidence" value="ECO:0007669"/>
    <property type="project" value="TreeGrafter"/>
</dbReference>
<dbReference type="Gene3D" id="3.40.50.2000">
    <property type="entry name" value="Glycogen Phosphorylase B"/>
    <property type="match status" value="2"/>
</dbReference>
<protein>
    <recommendedName>
        <fullName evidence="4">Heptosyltransferase family protein</fullName>
    </recommendedName>
</protein>
<comment type="caution">
    <text evidence="3">The sequence shown here is derived from an EMBL/GenBank/DDBJ whole genome shotgun (WGS) entry which is preliminary data.</text>
</comment>
<keyword evidence="1" id="KW-0328">Glycosyltransferase</keyword>
<name>A0A7C3R0W4_9BACT</name>
<gene>
    <name evidence="3" type="ORF">ENX03_10625</name>
</gene>
<dbReference type="GO" id="GO:0005829">
    <property type="term" value="C:cytosol"/>
    <property type="evidence" value="ECO:0007669"/>
    <property type="project" value="TreeGrafter"/>
</dbReference>
<evidence type="ECO:0000256" key="2">
    <source>
        <dbReference type="ARBA" id="ARBA00022679"/>
    </source>
</evidence>
<evidence type="ECO:0008006" key="4">
    <source>
        <dbReference type="Google" id="ProtNLM"/>
    </source>
</evidence>
<dbReference type="AlphaFoldDB" id="A0A7C3R0W4"/>
<reference evidence="3" key="1">
    <citation type="journal article" date="2020" name="mSystems">
        <title>Genome- and Community-Level Interaction Insights into Carbon Utilization and Element Cycling Functions of Hydrothermarchaeota in Hydrothermal Sediment.</title>
        <authorList>
            <person name="Zhou Z."/>
            <person name="Liu Y."/>
            <person name="Xu W."/>
            <person name="Pan J."/>
            <person name="Luo Z.H."/>
            <person name="Li M."/>
        </authorList>
    </citation>
    <scope>NUCLEOTIDE SEQUENCE [LARGE SCALE GENOMIC DNA]</scope>
    <source>
        <strain evidence="3">SpSt-902</strain>
    </source>
</reference>
<dbReference type="CDD" id="cd03789">
    <property type="entry name" value="GT9_LPS_heptosyltransferase"/>
    <property type="match status" value="1"/>
</dbReference>
<evidence type="ECO:0000313" key="3">
    <source>
        <dbReference type="EMBL" id="HFT94354.1"/>
    </source>
</evidence>
<accession>A0A7C3R0W4</accession>
<dbReference type="PANTHER" id="PTHR30160">
    <property type="entry name" value="TETRAACYLDISACCHARIDE 4'-KINASE-RELATED"/>
    <property type="match status" value="1"/>
</dbReference>
<sequence>MKTLVIQRARFGDLLQTIPLVRSLETNGEDVSLLVSKDMMEISRLAFPGKEVMGFPGKGEILERGKASLVSPAAALRETMKDLLRQSFDRIIQTNHDGTGVLLGHILKAPEKSGFLSLHEGTVEGCEEESLSGWPAYLVSSARGIRAMNRIHLSDVWTGCGLPWNRRPQAPLRKSPPPSPGAVGIVLSGRSAYRELAMEDVASLAQRIQGTTGRRIVLLGRMEEREKARDLLRLVSGDVENLVGKTSLPELWNVVGSTLSLLISPDTGTLHLAAALGIPTLGLFFANAQPHETGAYASEAICLTPDMDCYPCVGEGSGCVKMECRSRMDIGYVGDLARSMIEGTPLPPEQKGLSVWKSSFEGGILSLRRIHPREATREDILAVLYRRFFLRILEPGYPLVPLEEEFRAHAGRGWPENLSGKNLVRGTFLLSRLLEGSRERFRLSVEFPFLWPVLFHTEEVERGRGNRETQRRAMDALSCEAEKSMGLLHRKPFWGKKRSEVSSVPDQGGLRKNILAKGG</sequence>
<dbReference type="InterPro" id="IPR002201">
    <property type="entry name" value="Glyco_trans_9"/>
</dbReference>
<dbReference type="GO" id="GO:0008713">
    <property type="term" value="F:ADP-heptose-lipopolysaccharide heptosyltransferase activity"/>
    <property type="evidence" value="ECO:0007669"/>
    <property type="project" value="TreeGrafter"/>
</dbReference>
<dbReference type="PANTHER" id="PTHR30160:SF7">
    <property type="entry name" value="ADP-HEPTOSE--LPS HEPTOSYLTRANSFERASE 2"/>
    <property type="match status" value="1"/>
</dbReference>
<proteinExistence type="predicted"/>
<dbReference type="InterPro" id="IPR051199">
    <property type="entry name" value="LPS_LOS_Heptosyltrfase"/>
</dbReference>
<dbReference type="SUPFAM" id="SSF53756">
    <property type="entry name" value="UDP-Glycosyltransferase/glycogen phosphorylase"/>
    <property type="match status" value="1"/>
</dbReference>